<feature type="compositionally biased region" description="Low complexity" evidence="7">
    <location>
        <begin position="289"/>
        <end position="302"/>
    </location>
</feature>
<dbReference type="GO" id="GO:0032040">
    <property type="term" value="C:small-subunit processome"/>
    <property type="evidence" value="ECO:0007669"/>
    <property type="project" value="InterPro"/>
</dbReference>
<organism evidence="8 9">
    <name type="scientific">Cryptococcus wingfieldii CBS 7118</name>
    <dbReference type="NCBI Taxonomy" id="1295528"/>
    <lineage>
        <taxon>Eukaryota</taxon>
        <taxon>Fungi</taxon>
        <taxon>Dikarya</taxon>
        <taxon>Basidiomycota</taxon>
        <taxon>Agaricomycotina</taxon>
        <taxon>Tremellomycetes</taxon>
        <taxon>Tremellales</taxon>
        <taxon>Cryptococcaceae</taxon>
        <taxon>Cryptococcus</taxon>
    </lineage>
</organism>
<evidence type="ECO:0000256" key="2">
    <source>
        <dbReference type="ARBA" id="ARBA00007466"/>
    </source>
</evidence>
<dbReference type="EMBL" id="AWGH01000009">
    <property type="protein sequence ID" value="ODN98545.1"/>
    <property type="molecule type" value="Genomic_DNA"/>
</dbReference>
<gene>
    <name evidence="8" type="ORF">L198_03791</name>
</gene>
<dbReference type="GO" id="GO:0030692">
    <property type="term" value="C:Noc4p-Nop14p complex"/>
    <property type="evidence" value="ECO:0007669"/>
    <property type="project" value="TreeGrafter"/>
</dbReference>
<evidence type="ECO:0000256" key="1">
    <source>
        <dbReference type="ARBA" id="ARBA00004604"/>
    </source>
</evidence>
<keyword evidence="4" id="KW-0698">rRNA processing</keyword>
<keyword evidence="3" id="KW-0690">Ribosome biogenesis</keyword>
<reference evidence="8 9" key="1">
    <citation type="submission" date="2016-06" db="EMBL/GenBank/DDBJ databases">
        <title>Evolution of pathogenesis and genome organization in the Tremellales.</title>
        <authorList>
            <person name="Cuomo C."/>
            <person name="Litvintseva A."/>
            <person name="Heitman J."/>
            <person name="Chen Y."/>
            <person name="Sun S."/>
            <person name="Springer D."/>
            <person name="Dromer F."/>
            <person name="Young S."/>
            <person name="Zeng Q."/>
            <person name="Chapman S."/>
            <person name="Gujja S."/>
            <person name="Saif S."/>
            <person name="Birren B."/>
        </authorList>
    </citation>
    <scope>NUCLEOTIDE SEQUENCE [LARGE SCALE GENOMIC DNA]</scope>
    <source>
        <strain evidence="8 9">CBS 7118</strain>
    </source>
</reference>
<accession>A0A1E3JCY5</accession>
<keyword evidence="9" id="KW-1185">Reference proteome</keyword>
<feature type="compositionally biased region" description="Basic and acidic residues" evidence="7">
    <location>
        <begin position="321"/>
        <end position="358"/>
    </location>
</feature>
<evidence type="ECO:0000313" key="8">
    <source>
        <dbReference type="EMBL" id="ODN98545.1"/>
    </source>
</evidence>
<evidence type="ECO:0000256" key="7">
    <source>
        <dbReference type="SAM" id="MobiDB-lite"/>
    </source>
</evidence>
<dbReference type="Proteomes" id="UP000094819">
    <property type="component" value="Unassembled WGS sequence"/>
</dbReference>
<protein>
    <submittedName>
        <fullName evidence="8">Nucleolar protein 14</fullName>
    </submittedName>
</protein>
<evidence type="ECO:0000313" key="9">
    <source>
        <dbReference type="Proteomes" id="UP000094819"/>
    </source>
</evidence>
<feature type="compositionally biased region" description="Basic and acidic residues" evidence="7">
    <location>
        <begin position="123"/>
        <end position="137"/>
    </location>
</feature>
<dbReference type="GeneID" id="30193004"/>
<feature type="compositionally biased region" description="Basic and acidic residues" evidence="7">
    <location>
        <begin position="877"/>
        <end position="924"/>
    </location>
</feature>
<evidence type="ECO:0000256" key="6">
    <source>
        <dbReference type="ARBA" id="ARBA00024695"/>
    </source>
</evidence>
<dbReference type="InterPro" id="IPR007276">
    <property type="entry name" value="Nop14"/>
</dbReference>
<dbReference type="GO" id="GO:0030490">
    <property type="term" value="P:maturation of SSU-rRNA"/>
    <property type="evidence" value="ECO:0007669"/>
    <property type="project" value="TreeGrafter"/>
</dbReference>
<feature type="region of interest" description="Disordered" evidence="7">
    <location>
        <begin position="877"/>
        <end position="931"/>
    </location>
</feature>
<dbReference type="Pfam" id="PF04147">
    <property type="entry name" value="Nop14"/>
    <property type="match status" value="1"/>
</dbReference>
<dbReference type="RefSeq" id="XP_019032407.1">
    <property type="nucleotide sequence ID" value="XM_019175917.1"/>
</dbReference>
<dbReference type="AlphaFoldDB" id="A0A1E3JCY5"/>
<feature type="compositionally biased region" description="Basic residues" evidence="7">
    <location>
        <begin position="22"/>
        <end position="34"/>
    </location>
</feature>
<feature type="compositionally biased region" description="Acidic residues" evidence="7">
    <location>
        <begin position="255"/>
        <end position="268"/>
    </location>
</feature>
<name>A0A1E3JCY5_9TREE</name>
<feature type="region of interest" description="Disordered" evidence="7">
    <location>
        <begin position="62"/>
        <end position="471"/>
    </location>
</feature>
<feature type="compositionally biased region" description="Basic and acidic residues" evidence="7">
    <location>
        <begin position="224"/>
        <end position="254"/>
    </location>
</feature>
<dbReference type="PANTHER" id="PTHR23183:SF0">
    <property type="entry name" value="NUCLEOLAR PROTEIN 14"/>
    <property type="match status" value="1"/>
</dbReference>
<dbReference type="OrthoDB" id="441771at2759"/>
<sequence length="931" mass="103317">MAPSQLAQLKSALSSAGLNRQSHSKKDKKAFKKGGARETDRQKKIDKLDEIRRNLNKFDERETKVKHDVGGRNLKGVTGRPSSSKQAGLEQRRKTLLPEHQLKDHRGTFHDRRFGENDPSMSIEDRMLERYTRERQRGQGKKGLFNLEDDEEDPFGGLDEGTALGGLTHGGRSVTDLPGDDFIAQGLGDDDDPDEDVAKGRIDKRQVSQVHFGGFEPADDSTDLPEKKKSKQEVMAEIIAKSKEHKHERQQQREMDDDLRDQLDDEMADLQKLLAEAPSAPDASHLNVNPRNRPPAATAPGAEAIDDGQYDQVVRSLAFEARAKPKDRTKSEEELAKEERDRLEQAESRRVRRMRGESVSDDEGAGEGSRKRKRENEKPDADDLEDDYVENDSLLGPGLTREQIEDMELSGEGSGSEGSQSDGGLEEDGSEEDDDLDDDLDGSDIAMEEAGSESESGSGDESGVLSSKQKARIPKLRRAPARIEEIPYTFKCPQSIEEFEDILAPLKDDALPIVVQRIQSLHHPSLAEGNKEKLQNFLGVLIDYILIFASEPSPTLRQVEALAPHITYLIKLNPMSAAGHFVNKLNVMQKNLARGLAQGNTRAQARTFPGLPELSLLRLVGTSWSTSDFSHPVVAPAVLLMGQYISQSRVRKLGDVASGLFVCSLLIQFEARSKRVLPEVVNFVASTILMLLPRKKASISVQTYPDISVPSLSLYIKESPSDSLTTPVNIVPIIGSTGSEDGAELELQKCSLLLVALRLVDKLASLYIGTPAFTELMAPVKQVLEGSRTSTLPDGLKGVHKETLKTLSRTVTNSLVSRRPLALQAHKPIPIASHTPKFEENYAIGHHYDPDVERNASAKLKALYKKEQKGAMRELRKDNKFLAGEKAREQKAKDEDYNARMRKQEGSITAERAEEKAMEREKARDKRKRGN</sequence>
<proteinExistence type="inferred from homology"/>
<dbReference type="PANTHER" id="PTHR23183">
    <property type="entry name" value="NOP14"/>
    <property type="match status" value="1"/>
</dbReference>
<comment type="similarity">
    <text evidence="2">Belongs to the NOP14 family.</text>
</comment>
<evidence type="ECO:0000256" key="4">
    <source>
        <dbReference type="ARBA" id="ARBA00022552"/>
    </source>
</evidence>
<evidence type="ECO:0000256" key="3">
    <source>
        <dbReference type="ARBA" id="ARBA00022517"/>
    </source>
</evidence>
<feature type="compositionally biased region" description="Low complexity" evidence="7">
    <location>
        <begin position="453"/>
        <end position="467"/>
    </location>
</feature>
<keyword evidence="5" id="KW-0539">Nucleus</keyword>
<comment type="caution">
    <text evidence="8">The sequence shown here is derived from an EMBL/GenBank/DDBJ whole genome shotgun (WGS) entry which is preliminary data.</text>
</comment>
<comment type="function">
    <text evidence="6">Involved in nucleolar processing of pre-18S ribosomal RNA. Has a role in the nuclear export of 40S pre-ribosomal subunit to the cytoplasm.</text>
</comment>
<feature type="compositionally biased region" description="Basic and acidic residues" evidence="7">
    <location>
        <begin position="90"/>
        <end position="116"/>
    </location>
</feature>
<evidence type="ECO:0000256" key="5">
    <source>
        <dbReference type="ARBA" id="ARBA00023242"/>
    </source>
</evidence>
<feature type="compositionally biased region" description="Basic and acidic residues" evidence="7">
    <location>
        <begin position="196"/>
        <end position="206"/>
    </location>
</feature>
<feature type="compositionally biased region" description="Basic and acidic residues" evidence="7">
    <location>
        <begin position="35"/>
        <end position="47"/>
    </location>
</feature>
<comment type="subcellular location">
    <subcellularLocation>
        <location evidence="1">Nucleus</location>
        <location evidence="1">Nucleolus</location>
    </subcellularLocation>
</comment>
<feature type="compositionally biased region" description="Low complexity" evidence="7">
    <location>
        <begin position="1"/>
        <end position="18"/>
    </location>
</feature>
<feature type="region of interest" description="Disordered" evidence="7">
    <location>
        <begin position="1"/>
        <end position="47"/>
    </location>
</feature>
<feature type="compositionally biased region" description="Acidic residues" evidence="7">
    <location>
        <begin position="424"/>
        <end position="452"/>
    </location>
</feature>